<organism evidence="2 3">
    <name type="scientific">Gossypium schwendimanii</name>
    <name type="common">Cotton</name>
    <dbReference type="NCBI Taxonomy" id="34291"/>
    <lineage>
        <taxon>Eukaryota</taxon>
        <taxon>Viridiplantae</taxon>
        <taxon>Streptophyta</taxon>
        <taxon>Embryophyta</taxon>
        <taxon>Tracheophyta</taxon>
        <taxon>Spermatophyta</taxon>
        <taxon>Magnoliopsida</taxon>
        <taxon>eudicotyledons</taxon>
        <taxon>Gunneridae</taxon>
        <taxon>Pentapetalae</taxon>
        <taxon>rosids</taxon>
        <taxon>malvids</taxon>
        <taxon>Malvales</taxon>
        <taxon>Malvaceae</taxon>
        <taxon>Malvoideae</taxon>
        <taxon>Gossypium</taxon>
    </lineage>
</organism>
<protein>
    <submittedName>
        <fullName evidence="2">Uncharacterized protein</fullName>
    </submittedName>
</protein>
<feature type="region of interest" description="Disordered" evidence="1">
    <location>
        <begin position="1"/>
        <end position="29"/>
    </location>
</feature>
<feature type="compositionally biased region" description="Basic and acidic residues" evidence="1">
    <location>
        <begin position="8"/>
        <end position="23"/>
    </location>
</feature>
<evidence type="ECO:0000256" key="1">
    <source>
        <dbReference type="SAM" id="MobiDB-lite"/>
    </source>
</evidence>
<dbReference type="AlphaFoldDB" id="A0A7J9MYI1"/>
<dbReference type="Proteomes" id="UP000593576">
    <property type="component" value="Unassembled WGS sequence"/>
</dbReference>
<evidence type="ECO:0000313" key="3">
    <source>
        <dbReference type="Proteomes" id="UP000593576"/>
    </source>
</evidence>
<dbReference type="EMBL" id="JABFAF010237895">
    <property type="protein sequence ID" value="MBA0875846.1"/>
    <property type="molecule type" value="Genomic_DNA"/>
</dbReference>
<keyword evidence="3" id="KW-1185">Reference proteome</keyword>
<sequence>MDVGQTSAKRERLEQRGNKERNSGNDSRTIMICCSGGES</sequence>
<comment type="caution">
    <text evidence="2">The sequence shown here is derived from an EMBL/GenBank/DDBJ whole genome shotgun (WGS) entry which is preliminary data.</text>
</comment>
<reference evidence="2 3" key="1">
    <citation type="journal article" date="2019" name="Genome Biol. Evol.">
        <title>Insights into the evolution of the New World diploid cottons (Gossypium, subgenus Houzingenia) based on genome sequencing.</title>
        <authorList>
            <person name="Grover C.E."/>
            <person name="Arick M.A. 2nd"/>
            <person name="Thrash A."/>
            <person name="Conover J.L."/>
            <person name="Sanders W.S."/>
            <person name="Peterson D.G."/>
            <person name="Frelichowski J.E."/>
            <person name="Scheffler J.A."/>
            <person name="Scheffler B.E."/>
            <person name="Wendel J.F."/>
        </authorList>
    </citation>
    <scope>NUCLEOTIDE SEQUENCE [LARGE SCALE GENOMIC DNA]</scope>
    <source>
        <strain evidence="2">1</strain>
        <tissue evidence="2">Leaf</tissue>
    </source>
</reference>
<proteinExistence type="predicted"/>
<evidence type="ECO:0000313" key="2">
    <source>
        <dbReference type="EMBL" id="MBA0875846.1"/>
    </source>
</evidence>
<gene>
    <name evidence="2" type="ORF">Goshw_015800</name>
</gene>
<accession>A0A7J9MYI1</accession>
<name>A0A7J9MYI1_GOSSC</name>
<feature type="non-terminal residue" evidence="2">
    <location>
        <position position="39"/>
    </location>
</feature>